<keyword evidence="2 8" id="KW-0028">Amino-acid biosynthesis</keyword>
<keyword evidence="1 8" id="KW-0963">Cytoplasm</keyword>
<dbReference type="CDD" id="cd04242">
    <property type="entry name" value="AAK_G5K_ProB"/>
    <property type="match status" value="1"/>
</dbReference>
<evidence type="ECO:0000256" key="7">
    <source>
        <dbReference type="ARBA" id="ARBA00022840"/>
    </source>
</evidence>
<comment type="caution">
    <text evidence="8">Lacks conserved residue(s) required for the propagation of feature annotation.</text>
</comment>
<protein>
    <recommendedName>
        <fullName evidence="8">Glutamate 5-kinase</fullName>
        <ecNumber evidence="8">2.7.2.11</ecNumber>
    </recommendedName>
    <alternativeName>
        <fullName evidence="8">Gamma-glutamyl kinase</fullName>
        <shortName evidence="8">GK</shortName>
    </alternativeName>
</protein>
<evidence type="ECO:0000313" key="11">
    <source>
        <dbReference type="Proteomes" id="UP000033109"/>
    </source>
</evidence>
<dbReference type="GO" id="GO:0003723">
    <property type="term" value="F:RNA binding"/>
    <property type="evidence" value="ECO:0007669"/>
    <property type="project" value="InterPro"/>
</dbReference>
<dbReference type="InterPro" id="IPR001048">
    <property type="entry name" value="Asp/Glu/Uridylate_kinase"/>
</dbReference>
<dbReference type="InterPro" id="IPR005715">
    <property type="entry name" value="Glu_5kinase/COase_Synthase"/>
</dbReference>
<dbReference type="RefSeq" id="WP_046312368.1">
    <property type="nucleotide sequence ID" value="NZ_CBCSCY010000006.1"/>
</dbReference>
<dbReference type="PANTHER" id="PTHR43654">
    <property type="entry name" value="GLUTAMATE 5-KINASE"/>
    <property type="match status" value="1"/>
</dbReference>
<evidence type="ECO:0000256" key="1">
    <source>
        <dbReference type="ARBA" id="ARBA00022490"/>
    </source>
</evidence>
<dbReference type="InterPro" id="IPR015947">
    <property type="entry name" value="PUA-like_sf"/>
</dbReference>
<dbReference type="PATRIC" id="fig|400092.3.peg.3759"/>
<dbReference type="InterPro" id="IPR036974">
    <property type="entry name" value="PUA_sf"/>
</dbReference>
<feature type="binding site" evidence="8">
    <location>
        <position position="150"/>
    </location>
    <ligand>
        <name>substrate</name>
    </ligand>
</feature>
<organism evidence="10 11">
    <name type="scientific">Pontibacter korlensis</name>
    <dbReference type="NCBI Taxonomy" id="400092"/>
    <lineage>
        <taxon>Bacteria</taxon>
        <taxon>Pseudomonadati</taxon>
        <taxon>Bacteroidota</taxon>
        <taxon>Cytophagia</taxon>
        <taxon>Cytophagales</taxon>
        <taxon>Hymenobacteraceae</taxon>
        <taxon>Pontibacter</taxon>
    </lineage>
</organism>
<evidence type="ECO:0000256" key="4">
    <source>
        <dbReference type="ARBA" id="ARBA00022679"/>
    </source>
</evidence>
<dbReference type="FunFam" id="3.40.1160.10:FF:000040">
    <property type="entry name" value="Glutamate 5-kinase"/>
    <property type="match status" value="1"/>
</dbReference>
<dbReference type="Pfam" id="PF01472">
    <property type="entry name" value="PUA"/>
    <property type="match status" value="1"/>
</dbReference>
<sequence length="363" mass="39970">MNHQPQLVVVKIGSNVLTQKDGSPDRQRMASLVKQIAYLKEQGLQVVLVSSGAVAFARNNIKIEDKTESVVRKQILASVGQIDIVQSYKSLFQEAGHQIAQIVVTPQDFLSRRHYLNIKNCLLGLLNHNIIPIINENDAVAVTELMFTDNDELASMTAAMIDADTLILLTNVDGIYKGHPDNPDSILIERVSRKTSGISRYITTSKSSFGRGGMSSKMKMARKAAYLGIHVFIANGNRDNVLLDFHNGNLKATYFEPDSSKPNLKKWVAHSDNYTKGEVIVNEGAKEALHAEDAASLLPVGIVGISGNFSKGDIIRIKDENGENLGLGKAEYGSKKASMTLGLSNQKPIIHYNYLYLFKYHSL</sequence>
<evidence type="ECO:0000256" key="2">
    <source>
        <dbReference type="ARBA" id="ARBA00022605"/>
    </source>
</evidence>
<name>A0A0E3ZI88_9BACT</name>
<dbReference type="GO" id="GO:0005524">
    <property type="term" value="F:ATP binding"/>
    <property type="evidence" value="ECO:0007669"/>
    <property type="project" value="UniProtKB-KW"/>
</dbReference>
<dbReference type="SUPFAM" id="SSF88697">
    <property type="entry name" value="PUA domain-like"/>
    <property type="match status" value="1"/>
</dbReference>
<gene>
    <name evidence="8" type="primary">proB</name>
    <name evidence="10" type="ORF">PKOR_17160</name>
</gene>
<dbReference type="Gene3D" id="3.40.1160.10">
    <property type="entry name" value="Acetylglutamate kinase-like"/>
    <property type="match status" value="1"/>
</dbReference>
<feature type="binding site" evidence="8">
    <location>
        <position position="11"/>
    </location>
    <ligand>
        <name>ATP</name>
        <dbReference type="ChEBI" id="CHEBI:30616"/>
    </ligand>
</feature>
<feature type="binding site" evidence="8">
    <location>
        <position position="51"/>
    </location>
    <ligand>
        <name>substrate</name>
    </ligand>
</feature>
<dbReference type="Gene3D" id="2.30.130.10">
    <property type="entry name" value="PUA domain"/>
    <property type="match status" value="1"/>
</dbReference>
<dbReference type="InterPro" id="IPR002478">
    <property type="entry name" value="PUA"/>
</dbReference>
<dbReference type="PRINTS" id="PR00474">
    <property type="entry name" value="GLU5KINASE"/>
</dbReference>
<comment type="pathway">
    <text evidence="8">Amino-acid biosynthesis; L-proline biosynthesis; L-glutamate 5-semialdehyde from L-glutamate: step 1/2.</text>
</comment>
<keyword evidence="11" id="KW-1185">Reference proteome</keyword>
<dbReference type="PROSITE" id="PS50890">
    <property type="entry name" value="PUA"/>
    <property type="match status" value="1"/>
</dbReference>
<feature type="domain" description="PUA" evidence="9">
    <location>
        <begin position="277"/>
        <end position="350"/>
    </location>
</feature>
<evidence type="ECO:0000256" key="5">
    <source>
        <dbReference type="ARBA" id="ARBA00022741"/>
    </source>
</evidence>
<comment type="catalytic activity">
    <reaction evidence="8">
        <text>L-glutamate + ATP = L-glutamyl 5-phosphate + ADP</text>
        <dbReference type="Rhea" id="RHEA:14877"/>
        <dbReference type="ChEBI" id="CHEBI:29985"/>
        <dbReference type="ChEBI" id="CHEBI:30616"/>
        <dbReference type="ChEBI" id="CHEBI:58274"/>
        <dbReference type="ChEBI" id="CHEBI:456216"/>
        <dbReference type="EC" id="2.7.2.11"/>
    </reaction>
</comment>
<evidence type="ECO:0000256" key="6">
    <source>
        <dbReference type="ARBA" id="ARBA00022777"/>
    </source>
</evidence>
<dbReference type="InterPro" id="IPR036393">
    <property type="entry name" value="AceGlu_kinase-like_sf"/>
</dbReference>
<dbReference type="NCBIfam" id="TIGR01027">
    <property type="entry name" value="proB"/>
    <property type="match status" value="1"/>
</dbReference>
<evidence type="ECO:0000313" key="10">
    <source>
        <dbReference type="EMBL" id="AKD04505.1"/>
    </source>
</evidence>
<comment type="similarity">
    <text evidence="8">Belongs to the glutamate 5-kinase family.</text>
</comment>
<comment type="function">
    <text evidence="8">Catalyzes the transfer of a phosphate group to glutamate to form L-glutamate 5-phosphate.</text>
</comment>
<dbReference type="GO" id="GO:0004349">
    <property type="term" value="F:glutamate 5-kinase activity"/>
    <property type="evidence" value="ECO:0007669"/>
    <property type="project" value="UniProtKB-UniRule"/>
</dbReference>
<dbReference type="Proteomes" id="UP000033109">
    <property type="component" value="Chromosome"/>
</dbReference>
<dbReference type="InterPro" id="IPR001057">
    <property type="entry name" value="Glu/AcGlu_kinase"/>
</dbReference>
<dbReference type="InterPro" id="IPR041739">
    <property type="entry name" value="G5K_ProB"/>
</dbReference>
<evidence type="ECO:0000256" key="8">
    <source>
        <dbReference type="HAMAP-Rule" id="MF_00456"/>
    </source>
</evidence>
<keyword evidence="4 8" id="KW-0808">Transferase</keyword>
<dbReference type="GO" id="GO:0055129">
    <property type="term" value="P:L-proline biosynthetic process"/>
    <property type="evidence" value="ECO:0007669"/>
    <property type="project" value="UniProtKB-UniRule"/>
</dbReference>
<evidence type="ECO:0000259" key="9">
    <source>
        <dbReference type="SMART" id="SM00359"/>
    </source>
</evidence>
<keyword evidence="6 8" id="KW-0418">Kinase</keyword>
<dbReference type="GO" id="GO:0005829">
    <property type="term" value="C:cytosol"/>
    <property type="evidence" value="ECO:0007669"/>
    <property type="project" value="TreeGrafter"/>
</dbReference>
<dbReference type="UniPathway" id="UPA00098">
    <property type="reaction ID" value="UER00359"/>
</dbReference>
<dbReference type="Pfam" id="PF00696">
    <property type="entry name" value="AA_kinase"/>
    <property type="match status" value="1"/>
</dbReference>
<keyword evidence="7 8" id="KW-0067">ATP-binding</keyword>
<dbReference type="PANTHER" id="PTHR43654:SF1">
    <property type="entry name" value="ISOPENTENYL PHOSPHATE KINASE"/>
    <property type="match status" value="1"/>
</dbReference>
<dbReference type="CDD" id="cd21157">
    <property type="entry name" value="PUA_G5K"/>
    <property type="match status" value="1"/>
</dbReference>
<keyword evidence="5 8" id="KW-0547">Nucleotide-binding</keyword>
<reference evidence="10 11" key="1">
    <citation type="journal article" date="2015" name="Sci. Rep.">
        <title>Unraveling adaptation of Pontibacter korlensis to radiation and infertility in desert through complete genome and comparative transcriptomic analysis.</title>
        <authorList>
            <person name="Dai J."/>
            <person name="Dai W."/>
            <person name="Qiu C."/>
            <person name="Yang Z."/>
            <person name="Zhang Y."/>
            <person name="Zhou M."/>
            <person name="Zhang L."/>
            <person name="Fang C."/>
            <person name="Gao Q."/>
            <person name="Yang Q."/>
            <person name="Li X."/>
            <person name="Wang Z."/>
            <person name="Wang Z."/>
            <person name="Jia Z."/>
            <person name="Chen X."/>
        </authorList>
    </citation>
    <scope>NUCLEOTIDE SEQUENCE [LARGE SCALE GENOMIC DNA]</scope>
    <source>
        <strain evidence="10 11">X14-1T</strain>
    </source>
</reference>
<dbReference type="HAMAP" id="MF_00456">
    <property type="entry name" value="ProB"/>
    <property type="match status" value="1"/>
</dbReference>
<dbReference type="AlphaFoldDB" id="A0A0E3ZI88"/>
<feature type="binding site" evidence="8">
    <location>
        <position position="138"/>
    </location>
    <ligand>
        <name>substrate</name>
    </ligand>
</feature>
<comment type="subcellular location">
    <subcellularLocation>
        <location evidence="8">Cytoplasm</location>
    </subcellularLocation>
</comment>
<dbReference type="EMBL" id="CP009621">
    <property type="protein sequence ID" value="AKD04505.1"/>
    <property type="molecule type" value="Genomic_DNA"/>
</dbReference>
<proteinExistence type="inferred from homology"/>
<dbReference type="OrthoDB" id="9804434at2"/>
<dbReference type="HOGENOM" id="CLU_025400_2_0_10"/>
<evidence type="ECO:0000256" key="3">
    <source>
        <dbReference type="ARBA" id="ARBA00022650"/>
    </source>
</evidence>
<accession>A0A0E3ZI88</accession>
<dbReference type="KEGG" id="pko:PKOR_17160"/>
<dbReference type="SMART" id="SM00359">
    <property type="entry name" value="PUA"/>
    <property type="match status" value="1"/>
</dbReference>
<keyword evidence="3 8" id="KW-0641">Proline biosynthesis</keyword>
<dbReference type="PIRSF" id="PIRSF000729">
    <property type="entry name" value="GK"/>
    <property type="match status" value="1"/>
</dbReference>
<dbReference type="STRING" id="400092.PKOR_17160"/>
<dbReference type="SUPFAM" id="SSF53633">
    <property type="entry name" value="Carbamate kinase-like"/>
    <property type="match status" value="1"/>
</dbReference>
<dbReference type="EC" id="2.7.2.11" evidence="8"/>
<dbReference type="InterPro" id="IPR011529">
    <property type="entry name" value="Glu_5kinase"/>
</dbReference>